<dbReference type="InterPro" id="IPR000623">
    <property type="entry name" value="Shikimate_kinase/TSH1"/>
</dbReference>
<evidence type="ECO:0000256" key="6">
    <source>
        <dbReference type="ARBA" id="ARBA00023141"/>
    </source>
</evidence>
<keyword evidence="7" id="KW-0963">Cytoplasm</keyword>
<dbReference type="GO" id="GO:0009073">
    <property type="term" value="P:aromatic amino acid family biosynthetic process"/>
    <property type="evidence" value="ECO:0007669"/>
    <property type="project" value="UniProtKB-KW"/>
</dbReference>
<dbReference type="Proteomes" id="UP000574276">
    <property type="component" value="Unassembled WGS sequence"/>
</dbReference>
<protein>
    <recommendedName>
        <fullName evidence="7">Shikimate kinase</fullName>
        <shortName evidence="7">SK</shortName>
        <ecNumber evidence="7">2.7.1.71</ecNumber>
    </recommendedName>
</protein>
<keyword evidence="6 7" id="KW-0057">Aromatic amino acid biosynthesis</keyword>
<dbReference type="InterPro" id="IPR031322">
    <property type="entry name" value="Shikimate/glucono_kinase"/>
</dbReference>
<dbReference type="PANTHER" id="PTHR21087">
    <property type="entry name" value="SHIKIMATE KINASE"/>
    <property type="match status" value="1"/>
</dbReference>
<keyword evidence="3 7" id="KW-0547">Nucleotide-binding</keyword>
<evidence type="ECO:0000313" key="9">
    <source>
        <dbReference type="Proteomes" id="UP000574276"/>
    </source>
</evidence>
<comment type="caution">
    <text evidence="8">The sequence shown here is derived from an EMBL/GenBank/DDBJ whole genome shotgun (WGS) entry which is preliminary data.</text>
</comment>
<feature type="binding site" evidence="7">
    <location>
        <position position="33"/>
    </location>
    <ligand>
        <name>substrate</name>
    </ligand>
</feature>
<keyword evidence="9" id="KW-1185">Reference proteome</keyword>
<dbReference type="GO" id="GO:0008652">
    <property type="term" value="P:amino acid biosynthetic process"/>
    <property type="evidence" value="ECO:0007669"/>
    <property type="project" value="UniProtKB-KW"/>
</dbReference>
<dbReference type="PRINTS" id="PR01100">
    <property type="entry name" value="SHIKIMTKNASE"/>
</dbReference>
<organism evidence="8 9">
    <name type="scientific">Variimorphobacter saccharofermentans</name>
    <dbReference type="NCBI Taxonomy" id="2755051"/>
    <lineage>
        <taxon>Bacteria</taxon>
        <taxon>Bacillati</taxon>
        <taxon>Bacillota</taxon>
        <taxon>Clostridia</taxon>
        <taxon>Lachnospirales</taxon>
        <taxon>Lachnospiraceae</taxon>
        <taxon>Variimorphobacter</taxon>
    </lineage>
</organism>
<evidence type="ECO:0000256" key="2">
    <source>
        <dbReference type="ARBA" id="ARBA00022679"/>
    </source>
</evidence>
<comment type="pathway">
    <text evidence="7">Metabolic intermediate biosynthesis; chorismate biosynthesis; chorismate from D-erythrose 4-phosphate and phosphoenolpyruvate: step 5/7.</text>
</comment>
<dbReference type="GO" id="GO:0009423">
    <property type="term" value="P:chorismate biosynthetic process"/>
    <property type="evidence" value="ECO:0007669"/>
    <property type="project" value="UniProtKB-UniRule"/>
</dbReference>
<comment type="catalytic activity">
    <reaction evidence="7">
        <text>shikimate + ATP = 3-phosphoshikimate + ADP + H(+)</text>
        <dbReference type="Rhea" id="RHEA:13121"/>
        <dbReference type="ChEBI" id="CHEBI:15378"/>
        <dbReference type="ChEBI" id="CHEBI:30616"/>
        <dbReference type="ChEBI" id="CHEBI:36208"/>
        <dbReference type="ChEBI" id="CHEBI:145989"/>
        <dbReference type="ChEBI" id="CHEBI:456216"/>
        <dbReference type="EC" id="2.7.1.71"/>
    </reaction>
</comment>
<dbReference type="EMBL" id="JACEGA010000001">
    <property type="protein sequence ID" value="MBB2181680.1"/>
    <property type="molecule type" value="Genomic_DNA"/>
</dbReference>
<comment type="cofactor">
    <cofactor evidence="7">
        <name>Mg(2+)</name>
        <dbReference type="ChEBI" id="CHEBI:18420"/>
    </cofactor>
    <text evidence="7">Binds 1 Mg(2+) ion per subunit.</text>
</comment>
<evidence type="ECO:0000256" key="4">
    <source>
        <dbReference type="ARBA" id="ARBA00022777"/>
    </source>
</evidence>
<evidence type="ECO:0000256" key="5">
    <source>
        <dbReference type="ARBA" id="ARBA00022840"/>
    </source>
</evidence>
<dbReference type="EC" id="2.7.1.71" evidence="7"/>
<dbReference type="HAMAP" id="MF_00109">
    <property type="entry name" value="Shikimate_kinase"/>
    <property type="match status" value="1"/>
</dbReference>
<feature type="binding site" evidence="7">
    <location>
        <position position="78"/>
    </location>
    <ligand>
        <name>substrate</name>
    </ligand>
</feature>
<comment type="caution">
    <text evidence="7">Lacks conserved residue(s) required for the propagation of feature annotation.</text>
</comment>
<dbReference type="GO" id="GO:0005829">
    <property type="term" value="C:cytosol"/>
    <property type="evidence" value="ECO:0007669"/>
    <property type="project" value="TreeGrafter"/>
</dbReference>
<sequence>MKNIVLIGMPGAGKSTIGVILAKVIGYNFIDSDLLIQEREGCLLKDIIERDGLNGLIAIENKVNSEISAQHSVIATGGSVIYGKEAMEHLREIGTVVYIKLSFETINNRLGNIKQRGVVFREGQTLLSLYQERCPLYEQYAHIIIDGEGLGIEEVMEKIRVETQENWS</sequence>
<dbReference type="RefSeq" id="WP_228351447.1">
    <property type="nucleotide sequence ID" value="NZ_JACEGA010000001.1"/>
</dbReference>
<dbReference type="PANTHER" id="PTHR21087:SF16">
    <property type="entry name" value="SHIKIMATE KINASE 1, CHLOROPLASTIC"/>
    <property type="match status" value="1"/>
</dbReference>
<dbReference type="AlphaFoldDB" id="A0A839JW62"/>
<keyword evidence="5 7" id="KW-0067">ATP-binding</keyword>
<evidence type="ECO:0000256" key="7">
    <source>
        <dbReference type="HAMAP-Rule" id="MF_00109"/>
    </source>
</evidence>
<comment type="function">
    <text evidence="7">Catalyzes the specific phosphorylation of the 3-hydroxyl group of shikimic acid using ATP as a cosubstrate.</text>
</comment>
<keyword evidence="4 7" id="KW-0418">Kinase</keyword>
<dbReference type="GO" id="GO:0000287">
    <property type="term" value="F:magnesium ion binding"/>
    <property type="evidence" value="ECO:0007669"/>
    <property type="project" value="UniProtKB-UniRule"/>
</dbReference>
<dbReference type="CDD" id="cd00464">
    <property type="entry name" value="SK"/>
    <property type="match status" value="1"/>
</dbReference>
<gene>
    <name evidence="7" type="primary">aroK</name>
    <name evidence="8" type="ORF">H0486_02160</name>
</gene>
<name>A0A839JW62_9FIRM</name>
<feature type="binding site" evidence="7">
    <location>
        <position position="15"/>
    </location>
    <ligand>
        <name>Mg(2+)</name>
        <dbReference type="ChEBI" id="CHEBI:18420"/>
    </ligand>
</feature>
<keyword evidence="7" id="KW-0460">Magnesium</keyword>
<dbReference type="GO" id="GO:0004765">
    <property type="term" value="F:shikimate kinase activity"/>
    <property type="evidence" value="ECO:0007669"/>
    <property type="project" value="UniProtKB-UniRule"/>
</dbReference>
<comment type="subcellular location">
    <subcellularLocation>
        <location evidence="7">Cytoplasm</location>
    </subcellularLocation>
</comment>
<accession>A0A839JW62</accession>
<evidence type="ECO:0000256" key="3">
    <source>
        <dbReference type="ARBA" id="ARBA00022741"/>
    </source>
</evidence>
<comment type="similarity">
    <text evidence="7">Belongs to the shikimate kinase family.</text>
</comment>
<proteinExistence type="inferred from homology"/>
<feature type="binding site" evidence="7">
    <location>
        <position position="116"/>
    </location>
    <ligand>
        <name>ATP</name>
        <dbReference type="ChEBI" id="CHEBI:30616"/>
    </ligand>
</feature>
<dbReference type="Gene3D" id="3.40.50.300">
    <property type="entry name" value="P-loop containing nucleotide triphosphate hydrolases"/>
    <property type="match status" value="1"/>
</dbReference>
<dbReference type="GO" id="GO:0005524">
    <property type="term" value="F:ATP binding"/>
    <property type="evidence" value="ECO:0007669"/>
    <property type="project" value="UniProtKB-UniRule"/>
</dbReference>
<dbReference type="Pfam" id="PF01202">
    <property type="entry name" value="SKI"/>
    <property type="match status" value="1"/>
</dbReference>
<reference evidence="8 9" key="1">
    <citation type="submission" date="2020-07" db="EMBL/GenBank/DDBJ databases">
        <title>Characterization and genome sequencing of isolate MD1, a novel member within the family Lachnospiraceae.</title>
        <authorList>
            <person name="Rettenmaier R."/>
            <person name="Di Bello L."/>
            <person name="Zinser C."/>
            <person name="Scheitz K."/>
            <person name="Liebl W."/>
            <person name="Zverlov V."/>
        </authorList>
    </citation>
    <scope>NUCLEOTIDE SEQUENCE [LARGE SCALE GENOMIC DNA]</scope>
    <source>
        <strain evidence="8 9">MD1</strain>
    </source>
</reference>
<keyword evidence="1 7" id="KW-0028">Amino-acid biosynthesis</keyword>
<feature type="binding site" evidence="7">
    <location>
        <begin position="11"/>
        <end position="16"/>
    </location>
    <ligand>
        <name>ATP</name>
        <dbReference type="ChEBI" id="CHEBI:30616"/>
    </ligand>
</feature>
<comment type="subunit">
    <text evidence="7">Monomer.</text>
</comment>
<feature type="binding site" evidence="7">
    <location>
        <position position="133"/>
    </location>
    <ligand>
        <name>substrate</name>
    </ligand>
</feature>
<evidence type="ECO:0000313" key="8">
    <source>
        <dbReference type="EMBL" id="MBB2181680.1"/>
    </source>
</evidence>
<dbReference type="SUPFAM" id="SSF52540">
    <property type="entry name" value="P-loop containing nucleoside triphosphate hydrolases"/>
    <property type="match status" value="1"/>
</dbReference>
<dbReference type="UniPathway" id="UPA00053">
    <property type="reaction ID" value="UER00088"/>
</dbReference>
<evidence type="ECO:0000256" key="1">
    <source>
        <dbReference type="ARBA" id="ARBA00022605"/>
    </source>
</evidence>
<dbReference type="InterPro" id="IPR027417">
    <property type="entry name" value="P-loop_NTPase"/>
</dbReference>
<keyword evidence="7" id="KW-0479">Metal-binding</keyword>
<keyword evidence="2 7" id="KW-0808">Transferase</keyword>